<dbReference type="KEGG" id="pti:PHATRDRAFT_42726"/>
<organism evidence="15 16">
    <name type="scientific">Phaeodactylum tricornutum (strain CCAP 1055/1)</name>
    <dbReference type="NCBI Taxonomy" id="556484"/>
    <lineage>
        <taxon>Eukaryota</taxon>
        <taxon>Sar</taxon>
        <taxon>Stramenopiles</taxon>
        <taxon>Ochrophyta</taxon>
        <taxon>Bacillariophyta</taxon>
        <taxon>Bacillariophyceae</taxon>
        <taxon>Bacillariophycidae</taxon>
        <taxon>Naviculales</taxon>
        <taxon>Phaeodactylaceae</taxon>
        <taxon>Phaeodactylum</taxon>
    </lineage>
</organism>
<dbReference type="Proteomes" id="UP000000759">
    <property type="component" value="Chromosome 1"/>
</dbReference>
<dbReference type="PROSITE" id="PS51161">
    <property type="entry name" value="ATP_CONE"/>
    <property type="match status" value="1"/>
</dbReference>
<dbReference type="GO" id="GO:0005971">
    <property type="term" value="C:ribonucleoside-diphosphate reductase complex"/>
    <property type="evidence" value="ECO:0007669"/>
    <property type="project" value="TreeGrafter"/>
</dbReference>
<keyword evidence="7 12" id="KW-0560">Oxidoreductase</keyword>
<evidence type="ECO:0000256" key="3">
    <source>
        <dbReference type="ARBA" id="ARBA00012274"/>
    </source>
</evidence>
<gene>
    <name evidence="15" type="ORF">PHATRDRAFT_42726</name>
</gene>
<evidence type="ECO:0000313" key="16">
    <source>
        <dbReference type="Proteomes" id="UP000000759"/>
    </source>
</evidence>
<dbReference type="AlphaFoldDB" id="B7FPB6"/>
<comment type="similarity">
    <text evidence="1 12">Belongs to the ribonucleoside diphosphate reductase large chain family.</text>
</comment>
<evidence type="ECO:0000256" key="4">
    <source>
        <dbReference type="ARBA" id="ARBA00022533"/>
    </source>
</evidence>
<dbReference type="InParanoid" id="B7FPB6"/>
<reference evidence="16" key="2">
    <citation type="submission" date="2008-08" db="EMBL/GenBank/DDBJ databases">
        <authorList>
            <consortium name="Diatom Consortium"/>
            <person name="Grigoriev I."/>
            <person name="Grimwood J."/>
            <person name="Kuo A."/>
            <person name="Otillar R.P."/>
            <person name="Salamov A."/>
            <person name="Detter J.C."/>
            <person name="Lindquist E."/>
            <person name="Shapiro H."/>
            <person name="Lucas S."/>
            <person name="Glavina del Rio T."/>
            <person name="Pitluck S."/>
            <person name="Rokhsar D."/>
            <person name="Bowler C."/>
        </authorList>
    </citation>
    <scope>GENOME REANNOTATION</scope>
    <source>
        <strain evidence="16">CCAP 1055/1</strain>
    </source>
</reference>
<keyword evidence="8 12" id="KW-0215">Deoxyribonucleotide synthesis</keyword>
<dbReference type="Gene3D" id="3.20.70.20">
    <property type="match status" value="1"/>
</dbReference>
<dbReference type="InterPro" id="IPR013346">
    <property type="entry name" value="NrdE_NrdA_C"/>
</dbReference>
<feature type="domain" description="ATP-cone" evidence="14">
    <location>
        <begin position="3"/>
        <end position="94"/>
    </location>
</feature>
<comment type="function">
    <text evidence="9 12">Provides the precursors necessary for DNA synthesis. Catalyzes the biosynthesis of deoxyribonucleotides from the corresponding ribonucleotides.</text>
</comment>
<protein>
    <recommendedName>
        <fullName evidence="3 12">Ribonucleoside-diphosphate reductase</fullName>
        <ecNumber evidence="3 12">1.17.4.1</ecNumber>
    </recommendedName>
</protein>
<dbReference type="CDD" id="cd01679">
    <property type="entry name" value="RNR_I"/>
    <property type="match status" value="1"/>
</dbReference>
<dbReference type="InterPro" id="IPR008926">
    <property type="entry name" value="RNR_R1-su_N"/>
</dbReference>
<dbReference type="RefSeq" id="XP_002177187.1">
    <property type="nucleotide sequence ID" value="XM_002177151.1"/>
</dbReference>
<dbReference type="NCBIfam" id="TIGR02506">
    <property type="entry name" value="NrdE_NrdA"/>
    <property type="match status" value="1"/>
</dbReference>
<dbReference type="PRINTS" id="PR01183">
    <property type="entry name" value="RIBORDTASEM1"/>
</dbReference>
<dbReference type="GO" id="GO:0004748">
    <property type="term" value="F:ribonucleoside-diphosphate reductase activity, thioredoxin disulfide as acceptor"/>
    <property type="evidence" value="ECO:0007669"/>
    <property type="project" value="UniProtKB-EC"/>
</dbReference>
<evidence type="ECO:0000256" key="8">
    <source>
        <dbReference type="ARBA" id="ARBA00023116"/>
    </source>
</evidence>
<evidence type="ECO:0000259" key="14">
    <source>
        <dbReference type="PROSITE" id="PS51161"/>
    </source>
</evidence>
<dbReference type="PANTHER" id="PTHR11573:SF6">
    <property type="entry name" value="RIBONUCLEOSIDE-DIPHOSPHATE REDUCTASE LARGE SUBUNIT"/>
    <property type="match status" value="1"/>
</dbReference>
<reference evidence="15 16" key="1">
    <citation type="journal article" date="2008" name="Nature">
        <title>The Phaeodactylum genome reveals the evolutionary history of diatom genomes.</title>
        <authorList>
            <person name="Bowler C."/>
            <person name="Allen A.E."/>
            <person name="Badger J.H."/>
            <person name="Grimwood J."/>
            <person name="Jabbari K."/>
            <person name="Kuo A."/>
            <person name="Maheswari U."/>
            <person name="Martens C."/>
            <person name="Maumus F."/>
            <person name="Otillar R.P."/>
            <person name="Rayko E."/>
            <person name="Salamov A."/>
            <person name="Vandepoele K."/>
            <person name="Beszteri B."/>
            <person name="Gruber A."/>
            <person name="Heijde M."/>
            <person name="Katinka M."/>
            <person name="Mock T."/>
            <person name="Valentin K."/>
            <person name="Verret F."/>
            <person name="Berges J.A."/>
            <person name="Brownlee C."/>
            <person name="Cadoret J.P."/>
            <person name="Chiovitti A."/>
            <person name="Choi C.J."/>
            <person name="Coesel S."/>
            <person name="De Martino A."/>
            <person name="Detter J.C."/>
            <person name="Durkin C."/>
            <person name="Falciatore A."/>
            <person name="Fournet J."/>
            <person name="Haruta M."/>
            <person name="Huysman M.J."/>
            <person name="Jenkins B.D."/>
            <person name="Jiroutova K."/>
            <person name="Jorgensen R.E."/>
            <person name="Joubert Y."/>
            <person name="Kaplan A."/>
            <person name="Kroger N."/>
            <person name="Kroth P.G."/>
            <person name="La Roche J."/>
            <person name="Lindquist E."/>
            <person name="Lommer M."/>
            <person name="Martin-Jezequel V."/>
            <person name="Lopez P.J."/>
            <person name="Lucas S."/>
            <person name="Mangogna M."/>
            <person name="McGinnis K."/>
            <person name="Medlin L.K."/>
            <person name="Montsant A."/>
            <person name="Oudot-Le Secq M.P."/>
            <person name="Napoli C."/>
            <person name="Obornik M."/>
            <person name="Parker M.S."/>
            <person name="Petit J.L."/>
            <person name="Porcel B.M."/>
            <person name="Poulsen N."/>
            <person name="Robison M."/>
            <person name="Rychlewski L."/>
            <person name="Rynearson T.A."/>
            <person name="Schmutz J."/>
            <person name="Shapiro H."/>
            <person name="Siaut M."/>
            <person name="Stanley M."/>
            <person name="Sussman M.R."/>
            <person name="Taylor A.R."/>
            <person name="Vardi A."/>
            <person name="von Dassow P."/>
            <person name="Vyverman W."/>
            <person name="Willis A."/>
            <person name="Wyrwicz L.S."/>
            <person name="Rokhsar D.S."/>
            <person name="Weissenbach J."/>
            <person name="Armbrust E.V."/>
            <person name="Green B.R."/>
            <person name="Van de Peer Y."/>
            <person name="Grigoriev I.V."/>
        </authorList>
    </citation>
    <scope>NUCLEOTIDE SEQUENCE [LARGE SCALE GENOMIC DNA]</scope>
    <source>
        <strain evidence="15 16">CCAP 1055/1</strain>
    </source>
</reference>
<comment type="subunit">
    <text evidence="2">Heterodimer of a large and a small subunit.</text>
</comment>
<keyword evidence="5 11" id="KW-0547">Nucleotide-binding</keyword>
<keyword evidence="16" id="KW-1185">Reference proteome</keyword>
<accession>B7FPB6</accession>
<dbReference type="SUPFAM" id="SSF51998">
    <property type="entry name" value="PFL-like glycyl radical enzymes"/>
    <property type="match status" value="1"/>
</dbReference>
<sequence length="814" mass="91576">MSMYVLKRNGRRESVHFDKITSRVSKLCYGLDAKHVDPVIISQKVIQGVYPGVTTSELDELAAQTAASFATQHPDYSILAARVSVSNLHKMTIARFSDLVEVFYNYKHPKTGEPASLISEEVYQIVQKHKDELDGAIVHARDFEYDYFGFKTLEKSYLLKVDGKIAERPQLMLMRVSVGIHGDDIPRVIETYNFLSERYFTHATPTLFNAGTNMPQMSSCFLMTMKEDSIDGIYDTLKNCAVISKYAGGIGLAIHNVRASQSYIRGTNGSSNGIVPMLRVFNNTARYVDQGGGKRKGSIAIYLEPWHADVFAFLDLRKNHGNESDRARDLFFAMWVPDLFMKRVKDNGTWSLLCPNECPGLADCFGDEFEALYERYEREGKVRQTIKAQQLWFAILDSQVETGTPYMLFKDHCNRKSNQQNLGTIKCSNLCTEIVEYTAPDEAAVCNLASISLSKLVVPGQYGQGGSFDFEKLREVSGVVTKNLNRIIDRNFYPIEEARRSNMRHRPIGIGVQGLADCFQMLRIPFDSPEARKLNTDIFETIYFGACTASCDLAAVDGHYESYPGSPSSKGQLQFDLWNVQPSNRWDWASLKAKIAEHGIRNSLLVAPMPTASTAQILGNNESTEPFTSNMYNRRVLAGEFTVVNKHLLRELTARGIWTENVRNRIIAENGSIQNVPEIPVEIREIFKTVWEIPQRAILDMAADRAPYICQSQSLNVHIADPNSKKLTSMHFYAWQKGLKTGMYYLRTRPKADAIKFTVDQEQLVSNKMKEVKLVDKENSSNMVTPPPPGATAMKGTQGLTTEDEEDMCLSCGA</sequence>
<evidence type="ECO:0000256" key="13">
    <source>
        <dbReference type="SAM" id="MobiDB-lite"/>
    </source>
</evidence>
<dbReference type="InterPro" id="IPR013509">
    <property type="entry name" value="RNR_lsu_N"/>
</dbReference>
<dbReference type="FunFam" id="3.20.70.20:FF:000010">
    <property type="entry name" value="Ribonucleoside-diphosphate reductase"/>
    <property type="match status" value="1"/>
</dbReference>
<dbReference type="GeneID" id="7196361"/>
<dbReference type="PROSITE" id="PS00089">
    <property type="entry name" value="RIBORED_LARGE"/>
    <property type="match status" value="1"/>
</dbReference>
<dbReference type="PANTHER" id="PTHR11573">
    <property type="entry name" value="RIBONUCLEOSIDE-DIPHOSPHATE REDUCTASE LARGE CHAIN"/>
    <property type="match status" value="1"/>
</dbReference>
<evidence type="ECO:0000256" key="11">
    <source>
        <dbReference type="PROSITE-ProRule" id="PRU00492"/>
    </source>
</evidence>
<evidence type="ECO:0000256" key="2">
    <source>
        <dbReference type="ARBA" id="ARBA00011771"/>
    </source>
</evidence>
<dbReference type="Pfam" id="PF00317">
    <property type="entry name" value="Ribonuc_red_lgN"/>
    <property type="match status" value="1"/>
</dbReference>
<dbReference type="EC" id="1.17.4.1" evidence="3 12"/>
<evidence type="ECO:0000256" key="5">
    <source>
        <dbReference type="ARBA" id="ARBA00022741"/>
    </source>
</evidence>
<feature type="region of interest" description="Disordered" evidence="13">
    <location>
        <begin position="778"/>
        <end position="800"/>
    </location>
</feature>
<dbReference type="GO" id="GO:0009263">
    <property type="term" value="P:deoxyribonucleotide biosynthetic process"/>
    <property type="evidence" value="ECO:0007669"/>
    <property type="project" value="UniProtKB-KW"/>
</dbReference>
<dbReference type="EMBL" id="CM000605">
    <property type="protein sequence ID" value="EEC51650.1"/>
    <property type="molecule type" value="Genomic_DNA"/>
</dbReference>
<dbReference type="Pfam" id="PF03477">
    <property type="entry name" value="ATP-cone"/>
    <property type="match status" value="1"/>
</dbReference>
<dbReference type="InterPro" id="IPR039718">
    <property type="entry name" value="Rrm1"/>
</dbReference>
<dbReference type="SUPFAM" id="SSF48168">
    <property type="entry name" value="R1 subunit of ribonucleotide reductase, N-terminal domain"/>
    <property type="match status" value="1"/>
</dbReference>
<dbReference type="FunCoup" id="B7FPB6">
    <property type="interactions" value="424"/>
</dbReference>
<evidence type="ECO:0000256" key="9">
    <source>
        <dbReference type="ARBA" id="ARBA00024942"/>
    </source>
</evidence>
<dbReference type="Pfam" id="PF02867">
    <property type="entry name" value="Ribonuc_red_lgC"/>
    <property type="match status" value="1"/>
</dbReference>
<dbReference type="HOGENOM" id="CLU_000404_1_0_1"/>
<dbReference type="OrthoDB" id="3000483at2759"/>
<dbReference type="STRING" id="556484.B7FPB6"/>
<keyword evidence="4" id="KW-0021">Allosteric enzyme</keyword>
<name>B7FPB6_PHATC</name>
<dbReference type="InterPro" id="IPR000788">
    <property type="entry name" value="RNR_lg_C"/>
</dbReference>
<dbReference type="GO" id="GO:0005524">
    <property type="term" value="F:ATP binding"/>
    <property type="evidence" value="ECO:0007669"/>
    <property type="project" value="UniProtKB-UniRule"/>
</dbReference>
<dbReference type="UniPathway" id="UPA00326"/>
<evidence type="ECO:0000256" key="12">
    <source>
        <dbReference type="RuleBase" id="RU003410"/>
    </source>
</evidence>
<dbReference type="OMA" id="IELPQHM"/>
<comment type="catalytic activity">
    <reaction evidence="10 12">
        <text>a 2'-deoxyribonucleoside 5'-diphosphate + [thioredoxin]-disulfide + H2O = a ribonucleoside 5'-diphosphate + [thioredoxin]-dithiol</text>
        <dbReference type="Rhea" id="RHEA:23252"/>
        <dbReference type="Rhea" id="RHEA-COMP:10698"/>
        <dbReference type="Rhea" id="RHEA-COMP:10700"/>
        <dbReference type="ChEBI" id="CHEBI:15377"/>
        <dbReference type="ChEBI" id="CHEBI:29950"/>
        <dbReference type="ChEBI" id="CHEBI:50058"/>
        <dbReference type="ChEBI" id="CHEBI:57930"/>
        <dbReference type="ChEBI" id="CHEBI:73316"/>
        <dbReference type="EC" id="1.17.4.1"/>
    </reaction>
</comment>
<evidence type="ECO:0000256" key="6">
    <source>
        <dbReference type="ARBA" id="ARBA00022840"/>
    </source>
</evidence>
<evidence type="ECO:0000256" key="10">
    <source>
        <dbReference type="ARBA" id="ARBA00047754"/>
    </source>
</evidence>
<evidence type="ECO:0000313" key="15">
    <source>
        <dbReference type="EMBL" id="EEC51650.1"/>
    </source>
</evidence>
<evidence type="ECO:0000256" key="1">
    <source>
        <dbReference type="ARBA" id="ARBA00010406"/>
    </source>
</evidence>
<proteinExistence type="inferred from homology"/>
<keyword evidence="6 11" id="KW-0067">ATP-binding</keyword>
<dbReference type="eggNOG" id="KOG1112">
    <property type="taxonomic scope" value="Eukaryota"/>
</dbReference>
<dbReference type="PaxDb" id="2850-Phatr42726"/>
<dbReference type="InterPro" id="IPR005144">
    <property type="entry name" value="ATP-cone_dom"/>
</dbReference>
<evidence type="ECO:0000256" key="7">
    <source>
        <dbReference type="ARBA" id="ARBA00023002"/>
    </source>
</evidence>